<feature type="domain" description="Aminotransferase class I/classII large" evidence="9">
    <location>
        <begin position="33"/>
        <end position="393"/>
    </location>
</feature>
<dbReference type="GO" id="GO:0030170">
    <property type="term" value="F:pyridoxal phosphate binding"/>
    <property type="evidence" value="ECO:0007669"/>
    <property type="project" value="InterPro"/>
</dbReference>
<evidence type="ECO:0000259" key="9">
    <source>
        <dbReference type="Pfam" id="PF00155"/>
    </source>
</evidence>
<dbReference type="InterPro" id="IPR015424">
    <property type="entry name" value="PyrdxlP-dep_Trfase"/>
</dbReference>
<dbReference type="Proteomes" id="UP000536835">
    <property type="component" value="Unassembled WGS sequence"/>
</dbReference>
<keyword evidence="11" id="KW-1185">Reference proteome</keyword>
<dbReference type="PANTHER" id="PTHR46383">
    <property type="entry name" value="ASPARTATE AMINOTRANSFERASE"/>
    <property type="match status" value="1"/>
</dbReference>
<comment type="subunit">
    <text evidence="3">Homodimer.</text>
</comment>
<evidence type="ECO:0000256" key="4">
    <source>
        <dbReference type="ARBA" id="ARBA00022576"/>
    </source>
</evidence>
<dbReference type="EC" id="2.6.1.-" evidence="8"/>
<dbReference type="PANTHER" id="PTHR46383:SF1">
    <property type="entry name" value="ASPARTATE AMINOTRANSFERASE"/>
    <property type="match status" value="1"/>
</dbReference>
<evidence type="ECO:0000256" key="7">
    <source>
        <dbReference type="ARBA" id="ARBA00049185"/>
    </source>
</evidence>
<dbReference type="SUPFAM" id="SSF53383">
    <property type="entry name" value="PLP-dependent transferases"/>
    <property type="match status" value="1"/>
</dbReference>
<comment type="cofactor">
    <cofactor evidence="1 8">
        <name>pyridoxal 5'-phosphate</name>
        <dbReference type="ChEBI" id="CHEBI:597326"/>
    </cofactor>
</comment>
<keyword evidence="5 8" id="KW-0808">Transferase</keyword>
<comment type="catalytic activity">
    <reaction evidence="7">
        <text>L-aspartate + 2-oxoglutarate = oxaloacetate + L-glutamate</text>
        <dbReference type="Rhea" id="RHEA:21824"/>
        <dbReference type="ChEBI" id="CHEBI:16452"/>
        <dbReference type="ChEBI" id="CHEBI:16810"/>
        <dbReference type="ChEBI" id="CHEBI:29985"/>
        <dbReference type="ChEBI" id="CHEBI:29991"/>
        <dbReference type="EC" id="2.6.1.1"/>
    </reaction>
</comment>
<evidence type="ECO:0000256" key="3">
    <source>
        <dbReference type="ARBA" id="ARBA00011738"/>
    </source>
</evidence>
<dbReference type="RefSeq" id="WP_173196769.1">
    <property type="nucleotide sequence ID" value="NZ_JABFCX010000002.1"/>
</dbReference>
<evidence type="ECO:0000256" key="8">
    <source>
        <dbReference type="RuleBase" id="RU000481"/>
    </source>
</evidence>
<dbReference type="PROSITE" id="PS00105">
    <property type="entry name" value="AA_TRANSFER_CLASS_1"/>
    <property type="match status" value="1"/>
</dbReference>
<evidence type="ECO:0000313" key="11">
    <source>
        <dbReference type="Proteomes" id="UP000536835"/>
    </source>
</evidence>
<dbReference type="InterPro" id="IPR015421">
    <property type="entry name" value="PyrdxlP-dep_Trfase_major"/>
</dbReference>
<dbReference type="EMBL" id="JABFCX010000002">
    <property type="protein sequence ID" value="NNU15349.1"/>
    <property type="molecule type" value="Genomic_DNA"/>
</dbReference>
<organism evidence="10 11">
    <name type="scientific">Parvularcula mediterranea</name>
    <dbReference type="NCBI Taxonomy" id="2732508"/>
    <lineage>
        <taxon>Bacteria</taxon>
        <taxon>Pseudomonadati</taxon>
        <taxon>Pseudomonadota</taxon>
        <taxon>Alphaproteobacteria</taxon>
        <taxon>Parvularculales</taxon>
        <taxon>Parvularculaceae</taxon>
        <taxon>Parvularcula</taxon>
    </lineage>
</organism>
<dbReference type="Gene3D" id="3.40.640.10">
    <property type="entry name" value="Type I PLP-dependent aspartate aminotransferase-like (Major domain)"/>
    <property type="match status" value="1"/>
</dbReference>
<accession>A0A7Y3RJR5</accession>
<protein>
    <recommendedName>
        <fullName evidence="8">Aminotransferase</fullName>
        <ecNumber evidence="8">2.6.1.-</ecNumber>
    </recommendedName>
</protein>
<evidence type="ECO:0000256" key="1">
    <source>
        <dbReference type="ARBA" id="ARBA00001933"/>
    </source>
</evidence>
<dbReference type="Gene3D" id="3.90.1150.10">
    <property type="entry name" value="Aspartate Aminotransferase, domain 1"/>
    <property type="match status" value="1"/>
</dbReference>
<comment type="similarity">
    <text evidence="2 8">Belongs to the class-I pyridoxal-phosphate-dependent aminotransferase family.</text>
</comment>
<name>A0A7Y3RJR5_9PROT</name>
<keyword evidence="6" id="KW-0663">Pyridoxal phosphate</keyword>
<sequence length="401" mass="43598">MAEFKASEALSRIKPSPTIAMSQKAIDLKRQGKDVIALAAGEPDFPTPEHIAEAGIRAIRDGKTQYTSVDGIMELKEAVAAKFTRDNSLTYDPGSEICVASGGKFVLYAALMATVDKGDEVIIPAPYWVSYPGMTKLAGGEPVFVETKQEDGFRLMPDDLEAAITPKTRWLILNSPSNPTGAILSRSDLKALADVLMRHPHVWVLTDDIYEHVLYDAEFATIAEVEPGLKDRTLTMNGASKAYSMTGWRIGYAGGPAPLMAAMRKLFSQSTTNPCSISQWAAVAALEGPHDFLAERNKAFRERRDFLLDAFDAMPGISCEKPEGAFYLYPRCEGLIGKSAGGKVMETDLDVAEALLVQELVALVPGTAFGKAPYLRLSYAASMESLQEAAKRIARFCDSVR</sequence>
<keyword evidence="4 8" id="KW-0032">Aminotransferase</keyword>
<dbReference type="CDD" id="cd00609">
    <property type="entry name" value="AAT_like"/>
    <property type="match status" value="1"/>
</dbReference>
<gene>
    <name evidence="10" type="ORF">HK107_03285</name>
</gene>
<dbReference type="GO" id="GO:0006520">
    <property type="term" value="P:amino acid metabolic process"/>
    <property type="evidence" value="ECO:0007669"/>
    <property type="project" value="InterPro"/>
</dbReference>
<dbReference type="InterPro" id="IPR004839">
    <property type="entry name" value="Aminotransferase_I/II_large"/>
</dbReference>
<proteinExistence type="inferred from homology"/>
<evidence type="ECO:0000313" key="10">
    <source>
        <dbReference type="EMBL" id="NNU15349.1"/>
    </source>
</evidence>
<dbReference type="FunFam" id="3.40.640.10:FF:000033">
    <property type="entry name" value="Aspartate aminotransferase"/>
    <property type="match status" value="1"/>
</dbReference>
<reference evidence="10 11" key="1">
    <citation type="submission" date="2020-05" db="EMBL/GenBank/DDBJ databases">
        <title>Parvularcula mediterraneae sp. nov., isolated from polypropylene straw from shallow seawater of the seashore of Laganas in Zakynthos island, Greece.</title>
        <authorList>
            <person name="Szabo I."/>
            <person name="Al-Omari J."/>
            <person name="Rado J."/>
            <person name="Szerdahelyi G.S."/>
        </authorList>
    </citation>
    <scope>NUCLEOTIDE SEQUENCE [LARGE SCALE GENOMIC DNA]</scope>
    <source>
        <strain evidence="10 11">ZS-1/3</strain>
    </source>
</reference>
<evidence type="ECO:0000256" key="6">
    <source>
        <dbReference type="ARBA" id="ARBA00022898"/>
    </source>
</evidence>
<evidence type="ECO:0000256" key="2">
    <source>
        <dbReference type="ARBA" id="ARBA00007441"/>
    </source>
</evidence>
<dbReference type="InterPro" id="IPR004838">
    <property type="entry name" value="NHTrfase_class1_PyrdxlP-BS"/>
</dbReference>
<dbReference type="Pfam" id="PF00155">
    <property type="entry name" value="Aminotran_1_2"/>
    <property type="match status" value="1"/>
</dbReference>
<dbReference type="GO" id="GO:0004069">
    <property type="term" value="F:L-aspartate:2-oxoglutarate aminotransferase activity"/>
    <property type="evidence" value="ECO:0007669"/>
    <property type="project" value="UniProtKB-EC"/>
</dbReference>
<comment type="caution">
    <text evidence="10">The sequence shown here is derived from an EMBL/GenBank/DDBJ whole genome shotgun (WGS) entry which is preliminary data.</text>
</comment>
<dbReference type="AlphaFoldDB" id="A0A7Y3RJR5"/>
<dbReference type="InterPro" id="IPR050596">
    <property type="entry name" value="AspAT/PAT-like"/>
</dbReference>
<evidence type="ECO:0000256" key="5">
    <source>
        <dbReference type="ARBA" id="ARBA00022679"/>
    </source>
</evidence>
<dbReference type="InterPro" id="IPR015422">
    <property type="entry name" value="PyrdxlP-dep_Trfase_small"/>
</dbReference>